<comment type="caution">
    <text evidence="3">The sequence shown here is derived from an EMBL/GenBank/DDBJ whole genome shotgun (WGS) entry which is preliminary data.</text>
</comment>
<evidence type="ECO:0000313" key="4">
    <source>
        <dbReference type="Proteomes" id="UP000291822"/>
    </source>
</evidence>
<proteinExistence type="predicted"/>
<protein>
    <submittedName>
        <fullName evidence="3">Porin</fullName>
    </submittedName>
</protein>
<feature type="signal peptide" evidence="2">
    <location>
        <begin position="1"/>
        <end position="32"/>
    </location>
</feature>
<feature type="chain" id="PRO_5020291167" evidence="2">
    <location>
        <begin position="33"/>
        <end position="502"/>
    </location>
</feature>
<dbReference type="InterPro" id="IPR045748">
    <property type="entry name" value="DcaP"/>
</dbReference>
<gene>
    <name evidence="3" type="ORF">EZM97_28090</name>
</gene>
<keyword evidence="2" id="KW-0732">Signal</keyword>
<dbReference type="Pfam" id="PF19577">
    <property type="entry name" value="DcaP"/>
    <property type="match status" value="1"/>
</dbReference>
<reference evidence="3 4" key="1">
    <citation type="submission" date="2019-02" db="EMBL/GenBank/DDBJ databases">
        <title>Dyella amyloliquefaciens sp. nov., isolated from forest soil.</title>
        <authorList>
            <person name="Gao Z.-H."/>
            <person name="Qiu L.-H."/>
        </authorList>
    </citation>
    <scope>NUCLEOTIDE SEQUENCE [LARGE SCALE GENOMIC DNA]</scope>
    <source>
        <strain evidence="3 4">KACC 12747</strain>
    </source>
</reference>
<evidence type="ECO:0000313" key="3">
    <source>
        <dbReference type="EMBL" id="TCI08754.1"/>
    </source>
</evidence>
<keyword evidence="4" id="KW-1185">Reference proteome</keyword>
<dbReference type="AlphaFoldDB" id="A0A4V6N9Y3"/>
<dbReference type="Proteomes" id="UP000291822">
    <property type="component" value="Unassembled WGS sequence"/>
</dbReference>
<organism evidence="3 4">
    <name type="scientific">Dyella soli</name>
    <dbReference type="NCBI Taxonomy" id="522319"/>
    <lineage>
        <taxon>Bacteria</taxon>
        <taxon>Pseudomonadati</taxon>
        <taxon>Pseudomonadota</taxon>
        <taxon>Gammaproteobacteria</taxon>
        <taxon>Lysobacterales</taxon>
        <taxon>Rhodanobacteraceae</taxon>
        <taxon>Dyella</taxon>
    </lineage>
</organism>
<sequence length="502" mass="54127">MPGHQGKERFVFSWKRNLLAVALLACVSPVFAQDSNAQLKAEVDDLRETVKQLQAEVKALKANQQQPPAVTQTPTTTPTQPTTQVAQVPSTNVPVGAPATAQVTGVPAPTLPARQSVSDNPAGASRLDNQAPPTDPELKGFIPIPGTDTMIRLGGYAKLDAMYDTKAMGNTDQFVTASIPVPHDEDTTGNFNMHARQTRFSFEVRRPSNIGGTMRFYLENDFFGGDNGQYNFHLRQAFGQLGNTYGGYGYSAFMDADALPDTLDFAGPGGQLFLLQPSIHQAFHLGKSSSLTVSVEKPDSEVSTINENDPVRGTQQLPDVVVAARTEHDWGHVQGSVVARQLGYTNGTRNDHAFGGGVALTGTFNVTDRGSNNDLVMFSGSWGKGIAHFISDTGASGLDAAVDAQGQLHALDAWGAYAAYTHYWNKDWRSNLVYGVAQAQRSNLLASTAFRESSYGALNLIWSPFATLTMGVEVLYGRLEQQSGAASNNMRIQGSLQYSFVR</sequence>
<feature type="region of interest" description="Disordered" evidence="1">
    <location>
        <begin position="60"/>
        <end position="85"/>
    </location>
</feature>
<evidence type="ECO:0000256" key="2">
    <source>
        <dbReference type="SAM" id="SignalP"/>
    </source>
</evidence>
<name>A0A4V6N9Y3_9GAMM</name>
<dbReference type="SUPFAM" id="SSF56935">
    <property type="entry name" value="Porins"/>
    <property type="match status" value="1"/>
</dbReference>
<evidence type="ECO:0000256" key="1">
    <source>
        <dbReference type="SAM" id="MobiDB-lite"/>
    </source>
</evidence>
<feature type="region of interest" description="Disordered" evidence="1">
    <location>
        <begin position="104"/>
        <end position="137"/>
    </location>
</feature>
<feature type="compositionally biased region" description="Low complexity" evidence="1">
    <location>
        <begin position="64"/>
        <end position="85"/>
    </location>
</feature>
<dbReference type="EMBL" id="SJTG01000004">
    <property type="protein sequence ID" value="TCI08754.1"/>
    <property type="molecule type" value="Genomic_DNA"/>
</dbReference>
<accession>A0A4V6N9Y3</accession>